<dbReference type="PANTHER" id="PTHR47331">
    <property type="entry name" value="PHD-TYPE DOMAIN-CONTAINING PROTEIN"/>
    <property type="match status" value="1"/>
</dbReference>
<keyword evidence="1" id="KW-0479">Metal-binding</keyword>
<feature type="region of interest" description="Disordered" evidence="2">
    <location>
        <begin position="376"/>
        <end position="402"/>
    </location>
</feature>
<evidence type="ECO:0000313" key="4">
    <source>
        <dbReference type="EMBL" id="CAJ0607128.1"/>
    </source>
</evidence>
<feature type="compositionally biased region" description="Polar residues" evidence="2">
    <location>
        <begin position="180"/>
        <end position="202"/>
    </location>
</feature>
<dbReference type="AlphaFoldDB" id="A0AA36MEL0"/>
<evidence type="ECO:0000256" key="2">
    <source>
        <dbReference type="SAM" id="MobiDB-lite"/>
    </source>
</evidence>
<keyword evidence="1" id="KW-0862">Zinc</keyword>
<feature type="compositionally biased region" description="Basic and acidic residues" evidence="2">
    <location>
        <begin position="376"/>
        <end position="385"/>
    </location>
</feature>
<dbReference type="PROSITE" id="PS50158">
    <property type="entry name" value="ZF_CCHC"/>
    <property type="match status" value="1"/>
</dbReference>
<feature type="region of interest" description="Disordered" evidence="2">
    <location>
        <begin position="472"/>
        <end position="554"/>
    </location>
</feature>
<evidence type="ECO:0000259" key="3">
    <source>
        <dbReference type="PROSITE" id="PS50158"/>
    </source>
</evidence>
<feature type="region of interest" description="Disordered" evidence="2">
    <location>
        <begin position="175"/>
        <end position="202"/>
    </location>
</feature>
<comment type="caution">
    <text evidence="4">The sequence shown here is derived from an EMBL/GenBank/DDBJ whole genome shotgun (WGS) entry which is preliminary data.</text>
</comment>
<dbReference type="Pfam" id="PF03564">
    <property type="entry name" value="DUF1759"/>
    <property type="match status" value="1"/>
</dbReference>
<feature type="region of interest" description="Disordered" evidence="2">
    <location>
        <begin position="32"/>
        <end position="101"/>
    </location>
</feature>
<protein>
    <recommendedName>
        <fullName evidence="3">CCHC-type domain-containing protein</fullName>
    </recommendedName>
</protein>
<accession>A0AA36MEL0</accession>
<feature type="region of interest" description="Disordered" evidence="2">
    <location>
        <begin position="568"/>
        <end position="611"/>
    </location>
</feature>
<dbReference type="InterPro" id="IPR008042">
    <property type="entry name" value="Retrotrans_Pao"/>
</dbReference>
<dbReference type="EMBL" id="CATQJL010000316">
    <property type="protein sequence ID" value="CAJ0607128.1"/>
    <property type="molecule type" value="Genomic_DNA"/>
</dbReference>
<proteinExistence type="predicted"/>
<dbReference type="Proteomes" id="UP001176961">
    <property type="component" value="Unassembled WGS sequence"/>
</dbReference>
<gene>
    <name evidence="4" type="ORF">CYNAS_LOCUS19111</name>
</gene>
<dbReference type="InterPro" id="IPR005312">
    <property type="entry name" value="DUF1759"/>
</dbReference>
<feature type="compositionally biased region" description="Basic and acidic residues" evidence="2">
    <location>
        <begin position="533"/>
        <end position="552"/>
    </location>
</feature>
<dbReference type="InterPro" id="IPR001878">
    <property type="entry name" value="Znf_CCHC"/>
</dbReference>
<dbReference type="SMART" id="SM00343">
    <property type="entry name" value="ZnF_C2HC"/>
    <property type="match status" value="2"/>
</dbReference>
<evidence type="ECO:0000313" key="5">
    <source>
        <dbReference type="Proteomes" id="UP001176961"/>
    </source>
</evidence>
<sequence>MEIYAKHIEVLCELGNDGSLILRSGVMPEFARTSKPRQDGTVAKAAQNKDHEVGEHTGRADRKLPTYGSFRNPHHGERRRVNGSPTNQDKINTAPPHQHLHYQNSTGAAVTSYHEAFNSLDSNSQQEERTSQETYVERAWDLTATALSLLNKLDEKETELSSRLDNFAQAARRRERQLKAVNTPQASNESSRWTTPPPSTQLQSMLPRLQLPKFSGRREEWGSFWAIFQVTVDEQPIPTMIKFNYLLQSLAGEAKQTAAQFQVVEASYQLVIKTLKSKYGEDTSIIEDLLLQLETTRADGTSTKQQANLLERVTAILTQLAAKGQDVNQRLVLNLVLRKFIAEVQAKALERREKLSDQQWTWSVLQKDLQDIINTKKKDRKESRAITKPHIPPPPLRGEGQERRPIPACIYCKRSNHRSVECRTVPILERAAFLARNQLCTNCGKPNHTAQNCRSQGCFRCGLKHHSSTCRRLLPPPNHEQSTGTTTKPQQINQPARIIPTSNVARMQQRGTTQATHRQTRQNLVTIEEDSEPERVSDSQDESRVDHVRESNTQKTGALLLTGTATIQGPTVQTSPSRGNLQSTPQDVWNEPGKRGTAPYSTCGFSGQDRTAEPQLTDEDLSYIKEHGLHLSRKTNKDIQPRVLLGCDYLWELMENEKYNLPSGMHLIGTKFGFMLSGKKKKPVRKAVATTLQTSSEDNELDIYDNYWKMESSGIEEYTGTEKEDKQIQEDRILKKFKETIVRKPDGYYVRLPWKEPHEYLPDNRSIALARLKSLLRQYEDRKEFLQEFDNIFKDQLQKGIIEVVEEEAGKPRPKGKIIHYLAHQAVVLGIEWLTNDDILVARCDGEPLTRVTKRAVLHVNASVFNPLGWLTPLMVRNKHFFQQLWLKPYGWDDLLSEEDQEQWKKLWESIAGFTKQLPRKLGTKQGNYQLIACSDASTYALAAAVYIRQGTEQHLLIAKSKLPSLKMPHTIPKLEINALTIAGRLLLSTFEELKKTININTVYLLSDSEIALSWLKNESPQKATGVLVTNRIKEITKIAKKLEQEGVNTYFGYINTKINPADCATRGLTAEEFQHHIWWDGPSTSLTDENAIYEGLERFQSPPDPAEVLQISNAGHPLIQEERFSSLRRLKTIAYVGKFLNKLAKNLPEESKQKIRRASGIQEATDILQGADLMQAERTIIKLHQKEHEAVITANEQRKLNITRDDKGIWRCFGRLGNSCLQEDAKNPIFIAPNTHLAKLIIRER</sequence>
<dbReference type="Gene3D" id="4.10.60.10">
    <property type="entry name" value="Zinc finger, CCHC-type"/>
    <property type="match status" value="1"/>
</dbReference>
<dbReference type="GO" id="GO:0008270">
    <property type="term" value="F:zinc ion binding"/>
    <property type="evidence" value="ECO:0007669"/>
    <property type="project" value="UniProtKB-KW"/>
</dbReference>
<feature type="compositionally biased region" description="Basic and acidic residues" evidence="2">
    <location>
        <begin position="47"/>
        <end position="64"/>
    </location>
</feature>
<dbReference type="GO" id="GO:0003676">
    <property type="term" value="F:nucleic acid binding"/>
    <property type="evidence" value="ECO:0007669"/>
    <property type="project" value="InterPro"/>
</dbReference>
<keyword evidence="5" id="KW-1185">Reference proteome</keyword>
<feature type="compositionally biased region" description="Polar residues" evidence="2">
    <location>
        <begin position="568"/>
        <end position="587"/>
    </location>
</feature>
<feature type="domain" description="CCHC-type" evidence="3">
    <location>
        <begin position="440"/>
        <end position="455"/>
    </location>
</feature>
<dbReference type="Pfam" id="PF05380">
    <property type="entry name" value="Peptidase_A17"/>
    <property type="match status" value="1"/>
</dbReference>
<dbReference type="PANTHER" id="PTHR47331:SF4">
    <property type="entry name" value="PEPTIDASE S1 DOMAIN-CONTAINING PROTEIN"/>
    <property type="match status" value="1"/>
</dbReference>
<feature type="compositionally biased region" description="Polar residues" evidence="2">
    <location>
        <begin position="479"/>
        <end position="525"/>
    </location>
</feature>
<organism evidence="4 5">
    <name type="scientific">Cylicocyclus nassatus</name>
    <name type="common">Nematode worm</name>
    <dbReference type="NCBI Taxonomy" id="53992"/>
    <lineage>
        <taxon>Eukaryota</taxon>
        <taxon>Metazoa</taxon>
        <taxon>Ecdysozoa</taxon>
        <taxon>Nematoda</taxon>
        <taxon>Chromadorea</taxon>
        <taxon>Rhabditida</taxon>
        <taxon>Rhabditina</taxon>
        <taxon>Rhabditomorpha</taxon>
        <taxon>Strongyloidea</taxon>
        <taxon>Strongylidae</taxon>
        <taxon>Cylicocyclus</taxon>
    </lineage>
</organism>
<evidence type="ECO:0000256" key="1">
    <source>
        <dbReference type="PROSITE-ProRule" id="PRU00047"/>
    </source>
</evidence>
<keyword evidence="1" id="KW-0863">Zinc-finger</keyword>
<feature type="compositionally biased region" description="Polar residues" evidence="2">
    <location>
        <begin position="599"/>
        <end position="609"/>
    </location>
</feature>
<name>A0AA36MEL0_CYLNA</name>
<reference evidence="4" key="1">
    <citation type="submission" date="2023-07" db="EMBL/GenBank/DDBJ databases">
        <authorList>
            <consortium name="CYATHOMIX"/>
        </authorList>
    </citation>
    <scope>NUCLEOTIDE SEQUENCE</scope>
    <source>
        <strain evidence="4">N/A</strain>
    </source>
</reference>